<comment type="subcellular location">
    <subcellularLocation>
        <location evidence="9">Cytoplasm</location>
    </subcellularLocation>
</comment>
<dbReference type="Pfam" id="PF22505">
    <property type="entry name" value="RNase_J_b_CASP"/>
    <property type="match status" value="1"/>
</dbReference>
<dbReference type="EC" id="3.1.-.-" evidence="9"/>
<evidence type="ECO:0000256" key="4">
    <source>
        <dbReference type="ARBA" id="ARBA00022759"/>
    </source>
</evidence>
<keyword evidence="13" id="KW-1185">Reference proteome</keyword>
<keyword evidence="1 9" id="KW-0963">Cytoplasm</keyword>
<dbReference type="Proteomes" id="UP000724149">
    <property type="component" value="Unassembled WGS sequence"/>
</dbReference>
<dbReference type="Gene3D" id="3.60.15.10">
    <property type="entry name" value="Ribonuclease Z/Hydroxyacylglutathione hydrolase-like"/>
    <property type="match status" value="1"/>
</dbReference>
<evidence type="ECO:0000256" key="5">
    <source>
        <dbReference type="ARBA" id="ARBA00022801"/>
    </source>
</evidence>
<dbReference type="HAMAP" id="MF_01491">
    <property type="entry name" value="RNase_J_bact"/>
    <property type="match status" value="1"/>
</dbReference>
<dbReference type="InterPro" id="IPR036866">
    <property type="entry name" value="RibonucZ/Hydroxyglut_hydro"/>
</dbReference>
<dbReference type="Pfam" id="PF17770">
    <property type="entry name" value="RNase_J_C"/>
    <property type="match status" value="1"/>
</dbReference>
<accession>A0ABS2GLJ1</accession>
<dbReference type="Pfam" id="PF00753">
    <property type="entry name" value="Lactamase_B"/>
    <property type="match status" value="1"/>
</dbReference>
<dbReference type="InterPro" id="IPR041636">
    <property type="entry name" value="RNase_J_C"/>
</dbReference>
<feature type="binding site" evidence="9">
    <location>
        <begin position="493"/>
        <end position="497"/>
    </location>
    <ligand>
        <name>substrate</name>
    </ligand>
</feature>
<dbReference type="InterPro" id="IPR030854">
    <property type="entry name" value="RNase_J_bac"/>
</dbReference>
<evidence type="ECO:0000256" key="7">
    <source>
        <dbReference type="ARBA" id="ARBA00022839"/>
    </source>
</evidence>
<feature type="compositionally biased region" description="Basic and acidic residues" evidence="10">
    <location>
        <begin position="70"/>
        <end position="79"/>
    </location>
</feature>
<dbReference type="SMART" id="SM00849">
    <property type="entry name" value="Lactamase_B"/>
    <property type="match status" value="1"/>
</dbReference>
<dbReference type="Pfam" id="PF07521">
    <property type="entry name" value="RMMBL"/>
    <property type="match status" value="1"/>
</dbReference>
<sequence length="684" mass="74752">MKPINESESKQDRPKRRYHRRSNKAAKPAAEETPAASGEELVSTPKPSRSRKKTLDEAIAAVIGATAVSEPEKPREKKQSGSRKKNNRPAKENAPAEQAAPAAQAEAPAQEAPRKNQKNSRRRGGNNNNTDPNARVRIIPLGGLHEIGKNMTVYECGEDMFIVDCGLAFPDDEMFGVDVVIPDFTFVEKNKDKIRGIVITHGHEDHIGGLAYLLKTVNIPVYATRLTLALIEGKLKEHGLLGRVKLIEKHPGDHIKLGGFDVELIAVNHSIPDACALAISTKAGLIIQTGDFKVDFTPVAGPVIDLARFGQLGQQGVLALLADSTNAERPGATKSERVVGDTFETLFKKAEDRRIIIATFSSNVHRLQQIVDCCVKHGRKLAVSGRSMVNMVERAAEMGYLNIPEGTLVDLDVLSRYPDNKLVIATTGSQGEPMSALTRMAMNDHRKITVTPNDFIILSASPIPGNEESVTRVINALLRQGAEVIYEKTYDLHTSGHAQQDELKLMLALTKPRFFMPVHGEYKHLKKHCDLAAAMGVPRENMVIGEIGRVVELSPEQIALGGTVPSGSVMVDGLGVGDVGSIVLRDRKHLAQDGLIIVVVAMDSATGEVVSGPDIVSRGFVYVREAEDMMSDARRVCLRAVDRCREQEVQDWGSIKNAIKDQLGQFVWGRTKRSPMILPIIQEV</sequence>
<dbReference type="InterPro" id="IPR001279">
    <property type="entry name" value="Metallo-B-lactamas"/>
</dbReference>
<dbReference type="PROSITE" id="PS01292">
    <property type="entry name" value="UPF0036"/>
    <property type="match status" value="1"/>
</dbReference>
<keyword evidence="5 9" id="KW-0378">Hydrolase</keyword>
<feature type="compositionally biased region" description="Low complexity" evidence="10">
    <location>
        <begin position="95"/>
        <end position="111"/>
    </location>
</feature>
<dbReference type="InterPro" id="IPR001587">
    <property type="entry name" value="RNase_J_CS"/>
</dbReference>
<reference evidence="12 13" key="1">
    <citation type="journal article" date="2021" name="Sci. Rep.">
        <title>The distribution of antibiotic resistance genes in chicken gut microbiota commensals.</title>
        <authorList>
            <person name="Juricova H."/>
            <person name="Matiasovicova J."/>
            <person name="Kubasova T."/>
            <person name="Cejkova D."/>
            <person name="Rychlik I."/>
        </authorList>
    </citation>
    <scope>NUCLEOTIDE SEQUENCE [LARGE SCALE GENOMIC DNA]</scope>
    <source>
        <strain evidence="12 13">An564</strain>
    </source>
</reference>
<dbReference type="Gene3D" id="3.40.50.10710">
    <property type="entry name" value="Metallo-hydrolase/oxidoreductase"/>
    <property type="match status" value="1"/>
</dbReference>
<evidence type="ECO:0000256" key="10">
    <source>
        <dbReference type="SAM" id="MobiDB-lite"/>
    </source>
</evidence>
<proteinExistence type="inferred from homology"/>
<dbReference type="CDD" id="cd07714">
    <property type="entry name" value="RNaseJ_MBL-fold"/>
    <property type="match status" value="1"/>
</dbReference>
<dbReference type="InterPro" id="IPR055132">
    <property type="entry name" value="RNase_J_b_CASP"/>
</dbReference>
<evidence type="ECO:0000256" key="1">
    <source>
        <dbReference type="ARBA" id="ARBA00022490"/>
    </source>
</evidence>
<dbReference type="InterPro" id="IPR004613">
    <property type="entry name" value="RNase_J"/>
</dbReference>
<dbReference type="NCBIfam" id="TIGR00649">
    <property type="entry name" value="MG423"/>
    <property type="match status" value="1"/>
</dbReference>
<evidence type="ECO:0000256" key="9">
    <source>
        <dbReference type="HAMAP-Rule" id="MF_01491"/>
    </source>
</evidence>
<comment type="similarity">
    <text evidence="9">Belongs to the metallo-beta-lactamase superfamily. RNA-metabolizing metallo-beta-lactamase-like family. Bacterial RNase J subfamily.</text>
</comment>
<protein>
    <recommendedName>
        <fullName evidence="9">Ribonuclease J</fullName>
        <shortName evidence="9">RNase J</shortName>
        <ecNumber evidence="9">3.1.-.-</ecNumber>
    </recommendedName>
</protein>
<organism evidence="12 13">
    <name type="scientific">Hydrogenoanaerobacterium saccharovorans</name>
    <dbReference type="NCBI Taxonomy" id="474960"/>
    <lineage>
        <taxon>Bacteria</taxon>
        <taxon>Bacillati</taxon>
        <taxon>Bacillota</taxon>
        <taxon>Clostridia</taxon>
        <taxon>Eubacteriales</taxon>
        <taxon>Oscillospiraceae</taxon>
        <taxon>Hydrogenoanaerobacterium</taxon>
    </lineage>
</organism>
<dbReference type="InterPro" id="IPR042173">
    <property type="entry name" value="RNase_J_2"/>
</dbReference>
<evidence type="ECO:0000256" key="3">
    <source>
        <dbReference type="ARBA" id="ARBA00022723"/>
    </source>
</evidence>
<feature type="compositionally biased region" description="Low complexity" evidence="10">
    <location>
        <begin position="25"/>
        <end position="36"/>
    </location>
</feature>
<feature type="domain" description="Metallo-beta-lactamase" evidence="11">
    <location>
        <begin position="148"/>
        <end position="343"/>
    </location>
</feature>
<keyword evidence="8 9" id="KW-0694">RNA-binding</keyword>
<keyword evidence="2 9" id="KW-0540">Nuclease</keyword>
<comment type="caution">
    <text evidence="12">The sequence shown here is derived from an EMBL/GenBank/DDBJ whole genome shotgun (WGS) entry which is preliminary data.</text>
</comment>
<dbReference type="EMBL" id="JACSNR010000005">
    <property type="protein sequence ID" value="MBM6923347.1"/>
    <property type="molecule type" value="Genomic_DNA"/>
</dbReference>
<feature type="compositionally biased region" description="Basic residues" evidence="10">
    <location>
        <begin position="13"/>
        <end position="24"/>
    </location>
</feature>
<keyword evidence="6" id="KW-0862">Zinc</keyword>
<feature type="region of interest" description="Disordered" evidence="10">
    <location>
        <begin position="1"/>
        <end position="135"/>
    </location>
</feature>
<evidence type="ECO:0000256" key="2">
    <source>
        <dbReference type="ARBA" id="ARBA00022722"/>
    </source>
</evidence>
<evidence type="ECO:0000313" key="13">
    <source>
        <dbReference type="Proteomes" id="UP000724149"/>
    </source>
</evidence>
<comment type="function">
    <text evidence="9">An RNase that has 5'-3' exonuclease and possibly endonuclease activity. Involved in maturation of rRNA and in some organisms also mRNA maturation and/or decay.</text>
</comment>
<feature type="compositionally biased region" description="Basic residues" evidence="10">
    <location>
        <begin position="115"/>
        <end position="124"/>
    </location>
</feature>
<gene>
    <name evidence="9" type="primary">rnj</name>
    <name evidence="12" type="ORF">H9X81_06550</name>
</gene>
<evidence type="ECO:0000256" key="6">
    <source>
        <dbReference type="ARBA" id="ARBA00022833"/>
    </source>
</evidence>
<dbReference type="PANTHER" id="PTHR43694">
    <property type="entry name" value="RIBONUCLEASE J"/>
    <property type="match status" value="1"/>
</dbReference>
<dbReference type="InterPro" id="IPR011108">
    <property type="entry name" value="RMMBL"/>
</dbReference>
<feature type="compositionally biased region" description="Basic and acidic residues" evidence="10">
    <location>
        <begin position="1"/>
        <end position="12"/>
    </location>
</feature>
<evidence type="ECO:0000259" key="11">
    <source>
        <dbReference type="SMART" id="SM00849"/>
    </source>
</evidence>
<name>A0ABS2GLJ1_9FIRM</name>
<keyword evidence="9" id="KW-0698">rRNA processing</keyword>
<keyword evidence="4 9" id="KW-0255">Endonuclease</keyword>
<evidence type="ECO:0000313" key="12">
    <source>
        <dbReference type="EMBL" id="MBM6923347.1"/>
    </source>
</evidence>
<keyword evidence="7 9" id="KW-0269">Exonuclease</keyword>
<dbReference type="SUPFAM" id="SSF56281">
    <property type="entry name" value="Metallo-hydrolase/oxidoreductase"/>
    <property type="match status" value="1"/>
</dbReference>
<evidence type="ECO:0000256" key="8">
    <source>
        <dbReference type="ARBA" id="ARBA00022884"/>
    </source>
</evidence>
<comment type="subunit">
    <text evidence="9">Homodimer, may be a subunit of the RNA degradosome.</text>
</comment>
<dbReference type="Gene3D" id="3.10.20.580">
    <property type="match status" value="1"/>
</dbReference>
<keyword evidence="3" id="KW-0479">Metal-binding</keyword>
<dbReference type="PANTHER" id="PTHR43694:SF1">
    <property type="entry name" value="RIBONUCLEASE J"/>
    <property type="match status" value="1"/>
</dbReference>